<gene>
    <name evidence="2" type="ORF">G1C94_1393</name>
</gene>
<proteinExistence type="predicted"/>
<accession>A0ABX1T187</accession>
<reference evidence="2 3" key="1">
    <citation type="submission" date="2020-02" db="EMBL/GenBank/DDBJ databases">
        <title>Characterization of phylogenetic diversity of novel bifidobacterial species isolated in Czech ZOOs.</title>
        <authorList>
            <person name="Lugli G.A."/>
            <person name="Vera N.B."/>
            <person name="Ventura M."/>
        </authorList>
    </citation>
    <scope>NUCLEOTIDE SEQUENCE [LARGE SCALE GENOMIC DNA]</scope>
    <source>
        <strain evidence="2 3">DSM 109963</strain>
    </source>
</reference>
<keyword evidence="1" id="KW-1133">Transmembrane helix</keyword>
<comment type="caution">
    <text evidence="2">The sequence shown here is derived from an EMBL/GenBank/DDBJ whole genome shotgun (WGS) entry which is preliminary data.</text>
</comment>
<dbReference type="Proteomes" id="UP000553756">
    <property type="component" value="Unassembled WGS sequence"/>
</dbReference>
<sequence>MAGPNGGRYQWLVLPAGSVFLSLFLLFALPCGVCFMLASMLGGVLRL</sequence>
<evidence type="ECO:0000313" key="3">
    <source>
        <dbReference type="Proteomes" id="UP000553756"/>
    </source>
</evidence>
<keyword evidence="1" id="KW-0472">Membrane</keyword>
<keyword evidence="3" id="KW-1185">Reference proteome</keyword>
<organism evidence="2 3">
    <name type="scientific">Bifidobacterium panos</name>
    <dbReference type="NCBI Taxonomy" id="2675321"/>
    <lineage>
        <taxon>Bacteria</taxon>
        <taxon>Bacillati</taxon>
        <taxon>Actinomycetota</taxon>
        <taxon>Actinomycetes</taxon>
        <taxon>Bifidobacteriales</taxon>
        <taxon>Bifidobacteriaceae</taxon>
        <taxon>Bifidobacterium</taxon>
    </lineage>
</organism>
<protein>
    <submittedName>
        <fullName evidence="2">Uncharacterized protein</fullName>
    </submittedName>
</protein>
<keyword evidence="1" id="KW-0812">Transmembrane</keyword>
<feature type="transmembrane region" description="Helical" evidence="1">
    <location>
        <begin position="20"/>
        <end position="45"/>
    </location>
</feature>
<evidence type="ECO:0000256" key="1">
    <source>
        <dbReference type="SAM" id="Phobius"/>
    </source>
</evidence>
<evidence type="ECO:0000313" key="2">
    <source>
        <dbReference type="EMBL" id="NMN02771.1"/>
    </source>
</evidence>
<dbReference type="EMBL" id="JAAIIJ010000028">
    <property type="protein sequence ID" value="NMN02771.1"/>
    <property type="molecule type" value="Genomic_DNA"/>
</dbReference>
<name>A0ABX1T187_9BIFI</name>